<proteinExistence type="predicted"/>
<accession>A0ACC1R3J8</accession>
<keyword evidence="2" id="KW-1185">Reference proteome</keyword>
<protein>
    <submittedName>
        <fullName evidence="1">Uncharacterized protein</fullName>
    </submittedName>
</protein>
<name>A0ACC1R3J8_9HYPO</name>
<dbReference type="EMBL" id="JANAKD010000079">
    <property type="protein sequence ID" value="KAJ3497955.1"/>
    <property type="molecule type" value="Genomic_DNA"/>
</dbReference>
<comment type="caution">
    <text evidence="1">The sequence shown here is derived from an EMBL/GenBank/DDBJ whole genome shotgun (WGS) entry which is preliminary data.</text>
</comment>
<gene>
    <name evidence="1" type="ORF">NLG97_g1505</name>
</gene>
<dbReference type="Proteomes" id="UP001148737">
    <property type="component" value="Unassembled WGS sequence"/>
</dbReference>
<evidence type="ECO:0000313" key="2">
    <source>
        <dbReference type="Proteomes" id="UP001148737"/>
    </source>
</evidence>
<reference evidence="1" key="1">
    <citation type="submission" date="2022-07" db="EMBL/GenBank/DDBJ databases">
        <title>Genome Sequence of Lecanicillium saksenae.</title>
        <authorList>
            <person name="Buettner E."/>
        </authorList>
    </citation>
    <scope>NUCLEOTIDE SEQUENCE</scope>
    <source>
        <strain evidence="1">VT-O1</strain>
    </source>
</reference>
<sequence length="663" mass="72371">MFSRTNLLVTSLAILGIVTSESNPLSNNARLGYESPVPAEFRIYETPVHVSTSLGNRLRARTDGDHGVRNALAYLKETHEIPAENIRVISAHTNEDTGVSHVYAQQTAGGVDVLNGVANINIDKFGRVISSSQAFAPIQQVRKALRFGHGRLTARYNQFTSLKLALKLLSKQFGSEMSDAALEMVHISEVESEKGTVPQLIITGVPTEIAVNGTVTAQHAMMQKANRLLTYVWDFMVVQADHSWSARVDMATGEVESLIDRRLRYGAYGQSEDRDKEEAIELRAVMNGDASALQKRFTYRVVPITRQDPTQGFVNAVNPEQATPASPQGWVSGTSTLGNNAIAYKGDFNGVSQQTSSGAFVYVQDPNQDPRVTVNVNAAIVNTFYVINAFHDITYLYGFTEAAYNFQQNNFGKGGAGNDGIQASIQDSSGTNGADFFTPPDGQSGILRLFLFTYSNPYRDAALANDVISRLYAMGMANRLVGGGTASCLQSLESTGLREGWGDAVAEWLEQTAQVPDFTTGRYVTNNPRGVRRYPYSRSRTVNPLTYSSMYGLNEETDIGEVWANMLHNVLAALADGYGWSNTALTNPTGSQGNVVFLHLVIDGMKIAPCNPTFIQARNAFIQADSNRYNGVHICTVWRAFASRGLGYNAANYRDDFSIPAGC</sequence>
<evidence type="ECO:0000313" key="1">
    <source>
        <dbReference type="EMBL" id="KAJ3497955.1"/>
    </source>
</evidence>
<organism evidence="1 2">
    <name type="scientific">Lecanicillium saksenae</name>
    <dbReference type="NCBI Taxonomy" id="468837"/>
    <lineage>
        <taxon>Eukaryota</taxon>
        <taxon>Fungi</taxon>
        <taxon>Dikarya</taxon>
        <taxon>Ascomycota</taxon>
        <taxon>Pezizomycotina</taxon>
        <taxon>Sordariomycetes</taxon>
        <taxon>Hypocreomycetidae</taxon>
        <taxon>Hypocreales</taxon>
        <taxon>Cordycipitaceae</taxon>
        <taxon>Lecanicillium</taxon>
    </lineage>
</organism>